<evidence type="ECO:0000256" key="4">
    <source>
        <dbReference type="ARBA" id="ARBA00023277"/>
    </source>
</evidence>
<dbReference type="Pfam" id="PF13419">
    <property type="entry name" value="HAD_2"/>
    <property type="match status" value="1"/>
</dbReference>
<proteinExistence type="predicted"/>
<keyword evidence="4" id="KW-0119">Carbohydrate metabolism</keyword>
<keyword evidence="1" id="KW-0479">Metal-binding</keyword>
<dbReference type="Gene3D" id="3.40.50.1000">
    <property type="entry name" value="HAD superfamily/HAD-like"/>
    <property type="match status" value="1"/>
</dbReference>
<comment type="caution">
    <text evidence="5">The sequence shown here is derived from an EMBL/GenBank/DDBJ whole genome shotgun (WGS) entry which is preliminary data.</text>
</comment>
<dbReference type="InterPro" id="IPR036412">
    <property type="entry name" value="HAD-like_sf"/>
</dbReference>
<protein>
    <submittedName>
        <fullName evidence="5">HAD family hydrolase</fullName>
    </submittedName>
</protein>
<dbReference type="NCBIfam" id="TIGR01549">
    <property type="entry name" value="HAD-SF-IA-v1"/>
    <property type="match status" value="1"/>
</dbReference>
<keyword evidence="3" id="KW-0460">Magnesium</keyword>
<dbReference type="SUPFAM" id="SSF56784">
    <property type="entry name" value="HAD-like"/>
    <property type="match status" value="1"/>
</dbReference>
<name>A0ABX3A465_9GAMM</name>
<dbReference type="InterPro" id="IPR006439">
    <property type="entry name" value="HAD-SF_hydro_IA"/>
</dbReference>
<dbReference type="InterPro" id="IPR041492">
    <property type="entry name" value="HAD_2"/>
</dbReference>
<dbReference type="SFLD" id="SFLDG01129">
    <property type="entry name" value="C1.5:_HAD__Beta-PGM__Phosphata"/>
    <property type="match status" value="1"/>
</dbReference>
<dbReference type="InterPro" id="IPR050155">
    <property type="entry name" value="HAD-like_hydrolase_sf"/>
</dbReference>
<dbReference type="EMBL" id="MDTU01000001">
    <property type="protein sequence ID" value="ODN43662.1"/>
    <property type="molecule type" value="Genomic_DNA"/>
</dbReference>
<evidence type="ECO:0000256" key="2">
    <source>
        <dbReference type="ARBA" id="ARBA00022801"/>
    </source>
</evidence>
<evidence type="ECO:0000256" key="1">
    <source>
        <dbReference type="ARBA" id="ARBA00022723"/>
    </source>
</evidence>
<accession>A0ABX3A465</accession>
<dbReference type="InterPro" id="IPR023198">
    <property type="entry name" value="PGP-like_dom2"/>
</dbReference>
<dbReference type="Proteomes" id="UP000094329">
    <property type="component" value="Unassembled WGS sequence"/>
</dbReference>
<dbReference type="Gene3D" id="1.10.150.240">
    <property type="entry name" value="Putative phosphatase, domain 2"/>
    <property type="match status" value="1"/>
</dbReference>
<gene>
    <name evidence="5" type="ORF">BGC07_13055</name>
</gene>
<keyword evidence="2 5" id="KW-0378">Hydrolase</keyword>
<dbReference type="NCBIfam" id="TIGR01509">
    <property type="entry name" value="HAD-SF-IA-v3"/>
    <property type="match status" value="1"/>
</dbReference>
<dbReference type="SFLD" id="SFLDG01135">
    <property type="entry name" value="C1.5.6:_HAD__Beta-PGM__Phospha"/>
    <property type="match status" value="1"/>
</dbReference>
<keyword evidence="6" id="KW-1185">Reference proteome</keyword>
<dbReference type="InterPro" id="IPR023214">
    <property type="entry name" value="HAD_sf"/>
</dbReference>
<dbReference type="GO" id="GO:0016787">
    <property type="term" value="F:hydrolase activity"/>
    <property type="evidence" value="ECO:0007669"/>
    <property type="project" value="UniProtKB-KW"/>
</dbReference>
<sequence>MTAQAVLFDLDGTLLDTSYDLFAAVEHTHQQLGEKLTVKRLDLYPIYGNGVHAILAKTLQRKPSDNECQLCLQYYRENICKNTREYPGISKLLKSLQERALPWGIVTNKPEKLTHSLIKYFNYDQTAACIIGGDTTTERKPHPRPLLYAAELINIKPENCLYIGDNLRDIQAGKAANMKTIAASYGFISPGTDITDWQADYIINQSIDTLSYV</sequence>
<dbReference type="PANTHER" id="PTHR43434:SF23">
    <property type="entry name" value="PHOSPHOGLYCOLATE PHOSPHATASE"/>
    <property type="match status" value="1"/>
</dbReference>
<dbReference type="RefSeq" id="WP_069313460.1">
    <property type="nucleotide sequence ID" value="NZ_MDTU01000001.1"/>
</dbReference>
<evidence type="ECO:0000313" key="6">
    <source>
        <dbReference type="Proteomes" id="UP000094329"/>
    </source>
</evidence>
<dbReference type="SFLD" id="SFLDS00003">
    <property type="entry name" value="Haloacid_Dehalogenase"/>
    <property type="match status" value="1"/>
</dbReference>
<dbReference type="PANTHER" id="PTHR43434">
    <property type="entry name" value="PHOSPHOGLYCOLATE PHOSPHATASE"/>
    <property type="match status" value="1"/>
</dbReference>
<evidence type="ECO:0000256" key="3">
    <source>
        <dbReference type="ARBA" id="ARBA00022842"/>
    </source>
</evidence>
<reference evidence="5 6" key="1">
    <citation type="submission" date="2016-08" db="EMBL/GenBank/DDBJ databases">
        <title>Draft genome sequence of Candidatus Piscirickettsia litoralis, from seawater.</title>
        <authorList>
            <person name="Wan X."/>
            <person name="Lee A.J."/>
            <person name="Hou S."/>
            <person name="Donachie S.P."/>
        </authorList>
    </citation>
    <scope>NUCLEOTIDE SEQUENCE [LARGE SCALE GENOMIC DNA]</scope>
    <source>
        <strain evidence="5 6">Y2</strain>
    </source>
</reference>
<organism evidence="5 6">
    <name type="scientific">Piscirickettsia litoralis</name>
    <dbReference type="NCBI Taxonomy" id="1891921"/>
    <lineage>
        <taxon>Bacteria</taxon>
        <taxon>Pseudomonadati</taxon>
        <taxon>Pseudomonadota</taxon>
        <taxon>Gammaproteobacteria</taxon>
        <taxon>Thiotrichales</taxon>
        <taxon>Piscirickettsiaceae</taxon>
        <taxon>Piscirickettsia</taxon>
    </lineage>
</organism>
<evidence type="ECO:0000313" key="5">
    <source>
        <dbReference type="EMBL" id="ODN43662.1"/>
    </source>
</evidence>